<evidence type="ECO:0000256" key="22">
    <source>
        <dbReference type="SAM" id="SignalP"/>
    </source>
</evidence>
<dbReference type="InterPro" id="IPR034016">
    <property type="entry name" value="M1_APN-typ"/>
</dbReference>
<feature type="active site" description="Proton acceptor" evidence="18">
    <location>
        <position position="386"/>
    </location>
</feature>
<proteinExistence type="inferred from homology"/>
<dbReference type="SUPFAM" id="SSF63737">
    <property type="entry name" value="Leukotriene A4 hydrolase N-terminal domain"/>
    <property type="match status" value="1"/>
</dbReference>
<evidence type="ECO:0000256" key="11">
    <source>
        <dbReference type="ARBA" id="ARBA00022801"/>
    </source>
</evidence>
<dbReference type="Pfam" id="PF01433">
    <property type="entry name" value="Peptidase_M1"/>
    <property type="match status" value="1"/>
</dbReference>
<evidence type="ECO:0000259" key="25">
    <source>
        <dbReference type="Pfam" id="PF17900"/>
    </source>
</evidence>
<dbReference type="AlphaFoldDB" id="A0AAV2R8D9"/>
<dbReference type="Gene3D" id="1.25.50.20">
    <property type="match status" value="1"/>
</dbReference>
<feature type="binding site" evidence="19">
    <location>
        <position position="389"/>
    </location>
    <ligand>
        <name>Zn(2+)</name>
        <dbReference type="ChEBI" id="CHEBI:29105"/>
        <note>catalytic</note>
    </ligand>
</feature>
<keyword evidence="6" id="KW-0449">Lipoprotein</keyword>
<reference evidence="26 27" key="1">
    <citation type="submission" date="2024-05" db="EMBL/GenBank/DDBJ databases">
        <authorList>
            <person name="Wallberg A."/>
        </authorList>
    </citation>
    <scope>NUCLEOTIDE SEQUENCE [LARGE SCALE GENOMIC DNA]</scope>
</reference>
<dbReference type="Proteomes" id="UP001497623">
    <property type="component" value="Unassembled WGS sequence"/>
</dbReference>
<keyword evidence="12 19" id="KW-0862">Zinc</keyword>
<gene>
    <name evidence="26" type="ORF">MNOR_LOCUS20966</name>
</gene>
<dbReference type="PRINTS" id="PR00756">
    <property type="entry name" value="ALADIPTASE"/>
</dbReference>
<protein>
    <recommendedName>
        <fullName evidence="21">Aminopeptidase</fullName>
        <ecNumber evidence="21">3.4.11.-</ecNumber>
    </recommendedName>
</protein>
<dbReference type="GO" id="GO:0070006">
    <property type="term" value="F:metalloaminopeptidase activity"/>
    <property type="evidence" value="ECO:0007669"/>
    <property type="project" value="TreeGrafter"/>
</dbReference>
<dbReference type="Gene3D" id="2.60.40.1730">
    <property type="entry name" value="tricorn interacting facor f3 domain"/>
    <property type="match status" value="1"/>
</dbReference>
<evidence type="ECO:0000256" key="12">
    <source>
        <dbReference type="ARBA" id="ARBA00022833"/>
    </source>
</evidence>
<dbReference type="GO" id="GO:0008270">
    <property type="term" value="F:zinc ion binding"/>
    <property type="evidence" value="ECO:0007669"/>
    <property type="project" value="UniProtKB-UniRule"/>
</dbReference>
<dbReference type="Pfam" id="PF11838">
    <property type="entry name" value="ERAP1_C"/>
    <property type="match status" value="1"/>
</dbReference>
<keyword evidence="5" id="KW-1003">Cell membrane</keyword>
<feature type="binding site" evidence="19">
    <location>
        <position position="385"/>
    </location>
    <ligand>
        <name>Zn(2+)</name>
        <dbReference type="ChEBI" id="CHEBI:29105"/>
        <note>catalytic</note>
    </ligand>
</feature>
<comment type="similarity">
    <text evidence="4 21">Belongs to the peptidase M1 family.</text>
</comment>
<evidence type="ECO:0000256" key="19">
    <source>
        <dbReference type="PIRSR" id="PIRSR634016-3"/>
    </source>
</evidence>
<keyword evidence="15" id="KW-0472">Membrane</keyword>
<evidence type="ECO:0000256" key="6">
    <source>
        <dbReference type="ARBA" id="ARBA00022622"/>
    </source>
</evidence>
<evidence type="ECO:0000256" key="20">
    <source>
        <dbReference type="PIRSR" id="PIRSR634016-4"/>
    </source>
</evidence>
<dbReference type="EMBL" id="CAXKWB010016521">
    <property type="protein sequence ID" value="CAL4116388.1"/>
    <property type="molecule type" value="Genomic_DNA"/>
</dbReference>
<keyword evidence="10 22" id="KW-0732">Signal</keyword>
<evidence type="ECO:0000256" key="7">
    <source>
        <dbReference type="ARBA" id="ARBA00022670"/>
    </source>
</evidence>
<dbReference type="PANTHER" id="PTHR11533">
    <property type="entry name" value="PROTEASE M1 ZINC METALLOPROTEASE"/>
    <property type="match status" value="1"/>
</dbReference>
<evidence type="ECO:0000259" key="23">
    <source>
        <dbReference type="Pfam" id="PF01433"/>
    </source>
</evidence>
<evidence type="ECO:0000256" key="14">
    <source>
        <dbReference type="ARBA" id="ARBA00023049"/>
    </source>
</evidence>
<dbReference type="FunFam" id="1.25.50.20:FF:000001">
    <property type="entry name" value="Aminopeptidase"/>
    <property type="match status" value="1"/>
</dbReference>
<evidence type="ECO:0000313" key="27">
    <source>
        <dbReference type="Proteomes" id="UP001497623"/>
    </source>
</evidence>
<keyword evidence="17" id="KW-0325">Glycoprotein</keyword>
<dbReference type="CDD" id="cd09601">
    <property type="entry name" value="M1_APN-Q_like"/>
    <property type="match status" value="1"/>
</dbReference>
<keyword evidence="11 21" id="KW-0378">Hydrolase</keyword>
<evidence type="ECO:0000256" key="1">
    <source>
        <dbReference type="ARBA" id="ARBA00000098"/>
    </source>
</evidence>
<keyword evidence="14 21" id="KW-0482">Metalloprotease</keyword>
<evidence type="ECO:0000256" key="16">
    <source>
        <dbReference type="ARBA" id="ARBA00023157"/>
    </source>
</evidence>
<evidence type="ECO:0000256" key="9">
    <source>
        <dbReference type="ARBA" id="ARBA00022723"/>
    </source>
</evidence>
<dbReference type="EC" id="3.4.11.-" evidence="21"/>
<feature type="non-terminal residue" evidence="26">
    <location>
        <position position="974"/>
    </location>
</feature>
<evidence type="ECO:0000256" key="15">
    <source>
        <dbReference type="ARBA" id="ARBA00023136"/>
    </source>
</evidence>
<evidence type="ECO:0000313" key="26">
    <source>
        <dbReference type="EMBL" id="CAL4116388.1"/>
    </source>
</evidence>
<comment type="subcellular location">
    <subcellularLocation>
        <location evidence="3">Cell membrane</location>
        <topology evidence="3">Lipid-anchor</topology>
        <topology evidence="3">GPI-anchor</topology>
    </subcellularLocation>
    <subcellularLocation>
        <location evidence="2">Membrane</location>
        <topology evidence="2">Single-pass membrane protein</topology>
    </subcellularLocation>
</comment>
<evidence type="ECO:0000256" key="13">
    <source>
        <dbReference type="ARBA" id="ARBA00022989"/>
    </source>
</evidence>
<dbReference type="GO" id="GO:0016285">
    <property type="term" value="F:alanyl aminopeptidase activity"/>
    <property type="evidence" value="ECO:0007669"/>
    <property type="project" value="UniProtKB-EC"/>
</dbReference>
<feature type="domain" description="ERAP1-like C-terminal" evidence="24">
    <location>
        <begin position="621"/>
        <end position="944"/>
    </location>
</feature>
<evidence type="ECO:0000256" key="21">
    <source>
        <dbReference type="RuleBase" id="RU364040"/>
    </source>
</evidence>
<dbReference type="InterPro" id="IPR014782">
    <property type="entry name" value="Peptidase_M1_dom"/>
</dbReference>
<dbReference type="InterPro" id="IPR042097">
    <property type="entry name" value="Aminopeptidase_N-like_N_sf"/>
</dbReference>
<evidence type="ECO:0000256" key="8">
    <source>
        <dbReference type="ARBA" id="ARBA00022692"/>
    </source>
</evidence>
<dbReference type="InterPro" id="IPR027268">
    <property type="entry name" value="Peptidase_M4/M1_CTD_sf"/>
</dbReference>
<evidence type="ECO:0000256" key="4">
    <source>
        <dbReference type="ARBA" id="ARBA00010136"/>
    </source>
</evidence>
<organism evidence="26 27">
    <name type="scientific">Meganyctiphanes norvegica</name>
    <name type="common">Northern krill</name>
    <name type="synonym">Thysanopoda norvegica</name>
    <dbReference type="NCBI Taxonomy" id="48144"/>
    <lineage>
        <taxon>Eukaryota</taxon>
        <taxon>Metazoa</taxon>
        <taxon>Ecdysozoa</taxon>
        <taxon>Arthropoda</taxon>
        <taxon>Crustacea</taxon>
        <taxon>Multicrustacea</taxon>
        <taxon>Malacostraca</taxon>
        <taxon>Eumalacostraca</taxon>
        <taxon>Eucarida</taxon>
        <taxon>Euphausiacea</taxon>
        <taxon>Euphausiidae</taxon>
        <taxon>Meganyctiphanes</taxon>
    </lineage>
</organism>
<dbReference type="InterPro" id="IPR050344">
    <property type="entry name" value="Peptidase_M1_aminopeptidases"/>
</dbReference>
<evidence type="ECO:0000259" key="24">
    <source>
        <dbReference type="Pfam" id="PF11838"/>
    </source>
</evidence>
<name>A0AAV2R8D9_MEGNR</name>
<keyword evidence="16" id="KW-1015">Disulfide bond</keyword>
<comment type="cofactor">
    <cofactor evidence="19 21">
        <name>Zn(2+)</name>
        <dbReference type="ChEBI" id="CHEBI:29105"/>
    </cofactor>
    <text evidence="19 21">Binds 1 zinc ion per subunit.</text>
</comment>
<keyword evidence="7 21" id="KW-0645">Protease</keyword>
<dbReference type="GO" id="GO:0043171">
    <property type="term" value="P:peptide catabolic process"/>
    <property type="evidence" value="ECO:0007669"/>
    <property type="project" value="TreeGrafter"/>
</dbReference>
<dbReference type="Pfam" id="PF17900">
    <property type="entry name" value="Peptidase_M1_N"/>
    <property type="match status" value="1"/>
</dbReference>
<evidence type="ECO:0000256" key="2">
    <source>
        <dbReference type="ARBA" id="ARBA00004167"/>
    </source>
</evidence>
<keyword evidence="13" id="KW-1133">Transmembrane helix</keyword>
<dbReference type="GO" id="GO:0042277">
    <property type="term" value="F:peptide binding"/>
    <property type="evidence" value="ECO:0007669"/>
    <property type="project" value="TreeGrafter"/>
</dbReference>
<dbReference type="SUPFAM" id="SSF55486">
    <property type="entry name" value="Metalloproteases ('zincins'), catalytic domain"/>
    <property type="match status" value="1"/>
</dbReference>
<dbReference type="FunFam" id="1.10.390.10:FF:000016">
    <property type="entry name" value="Glutamyl aminopeptidase"/>
    <property type="match status" value="1"/>
</dbReference>
<dbReference type="Gene3D" id="2.60.40.1910">
    <property type="match status" value="1"/>
</dbReference>
<dbReference type="Gene3D" id="1.10.390.10">
    <property type="entry name" value="Neutral Protease Domain 2"/>
    <property type="match status" value="1"/>
</dbReference>
<dbReference type="InterPro" id="IPR024571">
    <property type="entry name" value="ERAP1-like_C_dom"/>
</dbReference>
<dbReference type="FunFam" id="2.60.40.1910:FF:000008">
    <property type="entry name" value="Aminopeptidase"/>
    <property type="match status" value="1"/>
</dbReference>
<accession>A0AAV2R8D9</accession>
<keyword evidence="6" id="KW-0336">GPI-anchor</keyword>
<feature type="chain" id="PRO_5043741129" description="Aminopeptidase" evidence="22">
    <location>
        <begin position="22"/>
        <end position="974"/>
    </location>
</feature>
<feature type="binding site" evidence="19">
    <location>
        <position position="408"/>
    </location>
    <ligand>
        <name>Zn(2+)</name>
        <dbReference type="ChEBI" id="CHEBI:29105"/>
        <note>catalytic</note>
    </ligand>
</feature>
<keyword evidence="8" id="KW-0812">Transmembrane</keyword>
<feature type="domain" description="Peptidase M1 membrane alanine aminopeptidase" evidence="23">
    <location>
        <begin position="313"/>
        <end position="536"/>
    </location>
</feature>
<keyword evidence="9 19" id="KW-0479">Metal-binding</keyword>
<dbReference type="InterPro" id="IPR001930">
    <property type="entry name" value="Peptidase_M1"/>
</dbReference>
<keyword evidence="21" id="KW-0031">Aminopeptidase</keyword>
<evidence type="ECO:0000256" key="10">
    <source>
        <dbReference type="ARBA" id="ARBA00022729"/>
    </source>
</evidence>
<dbReference type="PANTHER" id="PTHR11533:SF294">
    <property type="entry name" value="THYROTROPIN-RELEASING HORMONE-DEGRADING ECTOENZYME"/>
    <property type="match status" value="1"/>
</dbReference>
<dbReference type="GO" id="GO:0006508">
    <property type="term" value="P:proteolysis"/>
    <property type="evidence" value="ECO:0007669"/>
    <property type="project" value="UniProtKB-KW"/>
</dbReference>
<dbReference type="GO" id="GO:0098552">
    <property type="term" value="C:side of membrane"/>
    <property type="evidence" value="ECO:0007669"/>
    <property type="project" value="UniProtKB-KW"/>
</dbReference>
<feature type="signal peptide" evidence="22">
    <location>
        <begin position="1"/>
        <end position="21"/>
    </location>
</feature>
<dbReference type="GO" id="GO:0005615">
    <property type="term" value="C:extracellular space"/>
    <property type="evidence" value="ECO:0007669"/>
    <property type="project" value="TreeGrafter"/>
</dbReference>
<evidence type="ECO:0000256" key="17">
    <source>
        <dbReference type="ARBA" id="ARBA00023180"/>
    </source>
</evidence>
<evidence type="ECO:0000256" key="5">
    <source>
        <dbReference type="ARBA" id="ARBA00022475"/>
    </source>
</evidence>
<evidence type="ECO:0000256" key="18">
    <source>
        <dbReference type="PIRSR" id="PIRSR634016-1"/>
    </source>
</evidence>
<keyword evidence="27" id="KW-1185">Reference proteome</keyword>
<evidence type="ECO:0000256" key="3">
    <source>
        <dbReference type="ARBA" id="ARBA00004609"/>
    </source>
</evidence>
<feature type="domain" description="Aminopeptidase N-like N-terminal" evidence="25">
    <location>
        <begin position="167"/>
        <end position="278"/>
    </location>
</feature>
<dbReference type="InterPro" id="IPR045357">
    <property type="entry name" value="Aminopeptidase_N-like_N"/>
</dbReference>
<dbReference type="GO" id="GO:0005737">
    <property type="term" value="C:cytoplasm"/>
    <property type="evidence" value="ECO:0007669"/>
    <property type="project" value="TreeGrafter"/>
</dbReference>
<comment type="caution">
    <text evidence="26">The sequence shown here is derived from an EMBL/GenBank/DDBJ whole genome shotgun (WGS) entry which is preliminary data.</text>
</comment>
<comment type="catalytic activity">
    <reaction evidence="1">
        <text>Release of an N-terminal amino acid, Xaa-|-Yaa- from a peptide, amide or arylamide. Xaa is preferably Ala, but may be most amino acids including Pro (slow action). When a terminal hydrophobic residue is followed by a prolyl residue, the two may be released as an intact Xaa-Pro dipeptide.</text>
        <dbReference type="EC" id="3.4.11.2"/>
    </reaction>
</comment>
<sequence>MGQLKVLLLLLLMLLLMKCHLTKTNAGVYATTTAGDITNAGVTLLRLRQTNAGVTLLRVSQVSPTKTTTGITLLRLLQVSPYQDCWRCHLTNNTAGVTLLRLLSHLTKNTAGVTLLRLLQVSPYYDCYRLLQTDAGDILLRTLCYCYCWCHLNYDCYMCYCYFNLLRLLQVGQNYTLSMHFQGVLNDQLEGFYRSVYKDDAGVDRWLACTQFQSTHARKAFPCLDEPSYKATFQVWLARTENMTAVSNMPRISSYPIADQPGWTWDEFGKSVPMSTYLLAFMISDLHYRNSTSNDHVFFRVWARENALDQVEYALEKGPDMLRFYEDFFNISFPLPKQDMVALPDFGPGAMENWGLINYRETLLLLKPSVSSAADKINVAQVMSHELAHMWFGNLVTAKWWDDLWLNEGFATFLQYLGTNSVEPSWNILDNFLIDGNHNVMGVDSLENSHPMRVKVGRSTRELNSNIIYRKGSAIIRMMGHFLSEKTLRKGLSTYLEELKYDNAEQDDLWHYLTQQAHNDGTLEPDVTVKMIMDTWTLQSGYPVITVERDTKGTTATIKQERFLKKRSENSSCSTQGQLWWVPLSYTTKEESNFHNTVPKRWMKNSETSMKIESLPEKHEWVIFNLQETGYYRVNYDLENWYLLIHQLRSDHSKIHAANRAQIIDDSFDLASAGLLPISTALSVYSYLLKETDFVPWEAAMANMNVLKNMFIDQPTFGALRSYLLSLLIPLYNSIGFEDDHNDHVILQQKRHSAVRWACYLKHNDCNSKAKALFNQWMQSPSNSSIISSNVRGSVLCAAIRHGGELEWTFAWNQYLNSNSPGEKIAIQTALGCTKKVWLLIRYLDMAFTAGSGVRKQDSAGVFTSVANNPIGQAIAWSYLRNNAKRIYKYIGSGYIINQCLYSATRGFKTHSKLKEVGKFHSDVKHILEAAGGERVVREVTETISYNIQWMANHYQTITNWLNTEGYSSKLPNA</sequence>
<feature type="site" description="Transition state stabilizer" evidence="20">
    <location>
        <position position="469"/>
    </location>
</feature>
<dbReference type="GO" id="GO:0005886">
    <property type="term" value="C:plasma membrane"/>
    <property type="evidence" value="ECO:0007669"/>
    <property type="project" value="UniProtKB-SubCell"/>
</dbReference>